<evidence type="ECO:0000256" key="2">
    <source>
        <dbReference type="ARBA" id="ARBA00022884"/>
    </source>
</evidence>
<evidence type="ECO:0000313" key="9">
    <source>
        <dbReference type="Proteomes" id="UP000006791"/>
    </source>
</evidence>
<proteinExistence type="inferred from homology"/>
<dbReference type="PANTHER" id="PTHR47683">
    <property type="entry name" value="PSEUDOURIDINE SYNTHASE FAMILY PROTEIN-RELATED"/>
    <property type="match status" value="1"/>
</dbReference>
<dbReference type="InterPro" id="IPR018496">
    <property type="entry name" value="PsdUridine_synth_RsuA/RluB_CS"/>
</dbReference>
<keyword evidence="9" id="KW-1185">Reference proteome</keyword>
<dbReference type="InterPro" id="IPR006145">
    <property type="entry name" value="PsdUridine_synth_RsuA/RluA"/>
</dbReference>
<dbReference type="InterPro" id="IPR020103">
    <property type="entry name" value="PsdUridine_synth_cat_dom_sf"/>
</dbReference>
<dbReference type="AlphaFoldDB" id="G2LJW4"/>
<evidence type="ECO:0000313" key="8">
    <source>
        <dbReference type="EMBL" id="AEP13131.1"/>
    </source>
</evidence>
<dbReference type="CDD" id="cd00165">
    <property type="entry name" value="S4"/>
    <property type="match status" value="1"/>
</dbReference>
<evidence type="ECO:0000259" key="7">
    <source>
        <dbReference type="SMART" id="SM00363"/>
    </source>
</evidence>
<dbReference type="InterPro" id="IPR002942">
    <property type="entry name" value="S4_RNA-bd"/>
</dbReference>
<evidence type="ECO:0000256" key="6">
    <source>
        <dbReference type="SAM" id="MobiDB-lite"/>
    </source>
</evidence>
<evidence type="ECO:0000256" key="5">
    <source>
        <dbReference type="RuleBase" id="RU003887"/>
    </source>
</evidence>
<dbReference type="STRING" id="981222.Cabther_B0126"/>
<organism evidence="8 9">
    <name type="scientific">Chloracidobacterium thermophilum (strain B)</name>
    <dbReference type="NCBI Taxonomy" id="981222"/>
    <lineage>
        <taxon>Bacteria</taxon>
        <taxon>Pseudomonadati</taxon>
        <taxon>Acidobacteriota</taxon>
        <taxon>Terriglobia</taxon>
        <taxon>Terriglobales</taxon>
        <taxon>Acidobacteriaceae</taxon>
        <taxon>Chloracidobacterium</taxon>
    </lineage>
</organism>
<feature type="compositionally biased region" description="Low complexity" evidence="6">
    <location>
        <begin position="303"/>
        <end position="319"/>
    </location>
</feature>
<dbReference type="SMART" id="SM00363">
    <property type="entry name" value="S4"/>
    <property type="match status" value="1"/>
</dbReference>
<accession>G2LJW4</accession>
<dbReference type="FunFam" id="3.30.70.1560:FF:000001">
    <property type="entry name" value="Pseudouridine synthase"/>
    <property type="match status" value="1"/>
</dbReference>
<dbReference type="InterPro" id="IPR020094">
    <property type="entry name" value="TruA/RsuA/RluB/E/F_N"/>
</dbReference>
<feature type="compositionally biased region" description="Basic and acidic residues" evidence="6">
    <location>
        <begin position="263"/>
        <end position="273"/>
    </location>
</feature>
<feature type="compositionally biased region" description="Polar residues" evidence="6">
    <location>
        <begin position="279"/>
        <end position="288"/>
    </location>
</feature>
<dbReference type="KEGG" id="ctm:Cabther_B0126"/>
<dbReference type="Proteomes" id="UP000006791">
    <property type="component" value="Chromosome 2"/>
</dbReference>
<dbReference type="EC" id="5.4.99.-" evidence="5"/>
<dbReference type="InterPro" id="IPR050343">
    <property type="entry name" value="RsuA_PseudoU_synthase"/>
</dbReference>
<dbReference type="EMBL" id="CP002515">
    <property type="protein sequence ID" value="AEP13131.1"/>
    <property type="molecule type" value="Genomic_DNA"/>
</dbReference>
<dbReference type="Gene3D" id="3.30.70.580">
    <property type="entry name" value="Pseudouridine synthase I, catalytic domain, N-terminal subdomain"/>
    <property type="match status" value="1"/>
</dbReference>
<protein>
    <recommendedName>
        <fullName evidence="5">Pseudouridine synthase</fullName>
        <ecNumber evidence="5">5.4.99.-</ecNumber>
    </recommendedName>
</protein>
<evidence type="ECO:0000256" key="1">
    <source>
        <dbReference type="ARBA" id="ARBA00008348"/>
    </source>
</evidence>
<dbReference type="InterPro" id="IPR042092">
    <property type="entry name" value="PsdUridine_s_RsuA/RluB/E/F_cat"/>
</dbReference>
<keyword evidence="2 4" id="KW-0694">RNA-binding</keyword>
<dbReference type="Pfam" id="PF01479">
    <property type="entry name" value="S4"/>
    <property type="match status" value="1"/>
</dbReference>
<dbReference type="NCBIfam" id="TIGR00093">
    <property type="entry name" value="pseudouridine synthase"/>
    <property type="match status" value="1"/>
</dbReference>
<comment type="similarity">
    <text evidence="1 5">Belongs to the pseudouridine synthase RsuA family.</text>
</comment>
<dbReference type="PANTHER" id="PTHR47683:SF2">
    <property type="entry name" value="RNA-BINDING S4 DOMAIN-CONTAINING PROTEIN"/>
    <property type="match status" value="1"/>
</dbReference>
<evidence type="ECO:0000256" key="3">
    <source>
        <dbReference type="ARBA" id="ARBA00023235"/>
    </source>
</evidence>
<feature type="domain" description="RNA-binding S4" evidence="7">
    <location>
        <begin position="3"/>
        <end position="65"/>
    </location>
</feature>
<dbReference type="PROSITE" id="PS01149">
    <property type="entry name" value="PSI_RSU"/>
    <property type="match status" value="1"/>
</dbReference>
<reference evidence="8 9" key="1">
    <citation type="journal article" date="2012" name="Environ. Microbiol.">
        <title>Complete genome of Candidatus Chloracidobacterium thermophilum, a chlorophyll-based photoheterotroph belonging to the phylum Acidobacteria.</title>
        <authorList>
            <person name="Garcia Costas A.M."/>
            <person name="Liu Z."/>
            <person name="Tomsho L.P."/>
            <person name="Schuster S.C."/>
            <person name="Ward D.M."/>
            <person name="Bryant D.A."/>
        </authorList>
    </citation>
    <scope>NUCLEOTIDE SEQUENCE [LARGE SCALE GENOMIC DNA]</scope>
    <source>
        <strain evidence="8 9">B</strain>
    </source>
</reference>
<dbReference type="FunFam" id="3.10.290.10:FF:000003">
    <property type="entry name" value="Pseudouridine synthase"/>
    <property type="match status" value="1"/>
</dbReference>
<gene>
    <name evidence="8" type="ordered locus">Cabther_B0126</name>
</gene>
<dbReference type="InterPro" id="IPR000748">
    <property type="entry name" value="PsdUridine_synth_RsuA/RluB/E/F"/>
</dbReference>
<dbReference type="GO" id="GO:0003723">
    <property type="term" value="F:RNA binding"/>
    <property type="evidence" value="ECO:0007669"/>
    <property type="project" value="UniProtKB-KW"/>
</dbReference>
<dbReference type="PROSITE" id="PS50889">
    <property type="entry name" value="S4"/>
    <property type="match status" value="1"/>
</dbReference>
<evidence type="ECO:0000256" key="4">
    <source>
        <dbReference type="PROSITE-ProRule" id="PRU00182"/>
    </source>
</evidence>
<dbReference type="OrthoDB" id="9807213at2"/>
<dbReference type="RefSeq" id="WP_014100869.1">
    <property type="nucleotide sequence ID" value="NC_016025.1"/>
</dbReference>
<keyword evidence="3 5" id="KW-0413">Isomerase</keyword>
<dbReference type="HOGENOM" id="CLU_024979_1_2_0"/>
<dbReference type="SUPFAM" id="SSF55174">
    <property type="entry name" value="Alpha-L RNA-binding motif"/>
    <property type="match status" value="1"/>
</dbReference>
<dbReference type="Gene3D" id="3.10.290.10">
    <property type="entry name" value="RNA-binding S4 domain"/>
    <property type="match status" value="1"/>
</dbReference>
<sequence length="325" mass="35252">MQERLQKLIAAAGLASRREAETWIQNGLVTVNGQVVDTLGAKADPEHDAIKVKGKLINPKLAQRKLVYYLLNKPKGYLSSLSDPEQRPLVTDLLPKGAPRVHPVGRLDFNTEGLLILTNDGALTNLVTKAGDHCPKVYHVKVKGTPGPAQLERLQRGITIDGEVHRIANLTPLEHTDHNNAWYELVLHEGKNNQIRRMFDAIGHSVLKLRRVAIGHLTDAGLPVGAVRELTPAEVQRFFSKRKIAPRVVAKKAAAQKTGKPRPVGEAKARQREGLATTIGRTAQSPAAPSQRLVRPAAKPATSGPGSPKSPRGSAPARPASRRKS</sequence>
<dbReference type="GO" id="GO:0120159">
    <property type="term" value="F:rRNA pseudouridine synthase activity"/>
    <property type="evidence" value="ECO:0007669"/>
    <property type="project" value="UniProtKB-ARBA"/>
</dbReference>
<feature type="region of interest" description="Disordered" evidence="6">
    <location>
        <begin position="250"/>
        <end position="325"/>
    </location>
</feature>
<dbReference type="CDD" id="cd02870">
    <property type="entry name" value="PseudoU_synth_RsuA_like"/>
    <property type="match status" value="1"/>
</dbReference>
<dbReference type="GO" id="GO:0000455">
    <property type="term" value="P:enzyme-directed rRNA pseudouridine synthesis"/>
    <property type="evidence" value="ECO:0007669"/>
    <property type="project" value="UniProtKB-ARBA"/>
</dbReference>
<name>G2LJW4_CHLTF</name>
<dbReference type="InterPro" id="IPR036986">
    <property type="entry name" value="S4_RNA-bd_sf"/>
</dbReference>
<dbReference type="Pfam" id="PF00849">
    <property type="entry name" value="PseudoU_synth_2"/>
    <property type="match status" value="1"/>
</dbReference>
<dbReference type="SUPFAM" id="SSF55120">
    <property type="entry name" value="Pseudouridine synthase"/>
    <property type="match status" value="1"/>
</dbReference>
<dbReference type="GO" id="GO:0005829">
    <property type="term" value="C:cytosol"/>
    <property type="evidence" value="ECO:0007669"/>
    <property type="project" value="UniProtKB-ARBA"/>
</dbReference>
<dbReference type="Gene3D" id="3.30.70.1560">
    <property type="entry name" value="Alpha-L RNA-binding motif"/>
    <property type="match status" value="1"/>
</dbReference>